<keyword evidence="3" id="KW-1185">Reference proteome</keyword>
<organism evidence="1">
    <name type="scientific">Hexamita inflata</name>
    <dbReference type="NCBI Taxonomy" id="28002"/>
    <lineage>
        <taxon>Eukaryota</taxon>
        <taxon>Metamonada</taxon>
        <taxon>Diplomonadida</taxon>
        <taxon>Hexamitidae</taxon>
        <taxon>Hexamitinae</taxon>
        <taxon>Hexamita</taxon>
    </lineage>
</organism>
<evidence type="ECO:0000313" key="3">
    <source>
        <dbReference type="Proteomes" id="UP001642409"/>
    </source>
</evidence>
<reference evidence="2 3" key="2">
    <citation type="submission" date="2024-07" db="EMBL/GenBank/DDBJ databases">
        <authorList>
            <person name="Akdeniz Z."/>
        </authorList>
    </citation>
    <scope>NUCLEOTIDE SEQUENCE [LARGE SCALE GENOMIC DNA]</scope>
</reference>
<sequence length="99" mass="11392">MYSFPTGQVGMPVSEHLQCSRLLTGFQFSIGVSRIIERFIAQGKYVYQPFQQFSYVFSSVRLACTNRVMVGIQLYTDDTGLTYLLLFFKSNFVYQGCQK</sequence>
<comment type="caution">
    <text evidence="1">The sequence shown here is derived from an EMBL/GenBank/DDBJ whole genome shotgun (WGS) entry which is preliminary data.</text>
</comment>
<accession>A0AA86US35</accession>
<dbReference type="EMBL" id="CAXDID020000466">
    <property type="protein sequence ID" value="CAL6094373.1"/>
    <property type="molecule type" value="Genomic_DNA"/>
</dbReference>
<evidence type="ECO:0000313" key="1">
    <source>
        <dbReference type="EMBL" id="CAI9947953.1"/>
    </source>
</evidence>
<evidence type="ECO:0000313" key="2">
    <source>
        <dbReference type="EMBL" id="CAL6094373.1"/>
    </source>
</evidence>
<dbReference type="AlphaFoldDB" id="A0AA86US35"/>
<reference evidence="1" key="1">
    <citation type="submission" date="2023-06" db="EMBL/GenBank/DDBJ databases">
        <authorList>
            <person name="Kurt Z."/>
        </authorList>
    </citation>
    <scope>NUCLEOTIDE SEQUENCE</scope>
</reference>
<proteinExistence type="predicted"/>
<gene>
    <name evidence="1" type="ORF">HINF_LOCUS35598</name>
    <name evidence="2" type="ORF">HINF_LOCUS67437</name>
</gene>
<name>A0AA86US35_9EUKA</name>
<protein>
    <submittedName>
        <fullName evidence="2">Hypothetical_protein</fullName>
    </submittedName>
</protein>
<dbReference type="Proteomes" id="UP001642409">
    <property type="component" value="Unassembled WGS sequence"/>
</dbReference>
<dbReference type="EMBL" id="CATOUU010000784">
    <property type="protein sequence ID" value="CAI9947953.1"/>
    <property type="molecule type" value="Genomic_DNA"/>
</dbReference>